<comment type="subcellular location">
    <subcellularLocation>
        <location evidence="1 11">Mitochondrion inner membrane</location>
        <topology evidence="1 11">Multi-pass membrane protein</topology>
    </subcellularLocation>
</comment>
<keyword evidence="9 12" id="KW-0472">Membrane</keyword>
<evidence type="ECO:0000256" key="2">
    <source>
        <dbReference type="ARBA" id="ARBA00006810"/>
    </source>
</evidence>
<evidence type="ECO:0000256" key="10">
    <source>
        <dbReference type="ARBA" id="ARBA00023310"/>
    </source>
</evidence>
<feature type="transmembrane region" description="Helical" evidence="12">
    <location>
        <begin position="215"/>
        <end position="232"/>
    </location>
</feature>
<dbReference type="GeneID" id="36957373"/>
<keyword evidence="6" id="KW-0375">Hydrogen ion transport</keyword>
<dbReference type="EMBL" id="MG271846">
    <property type="protein sequence ID" value="AWQ64090.1"/>
    <property type="molecule type" value="Genomic_DNA"/>
</dbReference>
<dbReference type="FunFam" id="1.20.120.220:FF:000003">
    <property type="entry name" value="ATP synthase subunit a"/>
    <property type="match status" value="1"/>
</dbReference>
<dbReference type="CDD" id="cd00310">
    <property type="entry name" value="ATP-synt_Fo_a_6"/>
    <property type="match status" value="1"/>
</dbReference>
<dbReference type="InterPro" id="IPR045083">
    <property type="entry name" value="ATP_synth_F0_asu_bact/mt"/>
</dbReference>
<sequence length="261" mass="29591">MKSPIEQFEVVPLINLEIYEGKIDFTVTNLFLANMIILIFMVLLTYYITPKSNKNNSENIVFFVPNRWQLLIEYLIMTISQLVADNLGNNSEAQKFLPFIFSLFNVILLTNLLGLLPYSFTVTSHLIITFLLSFSVFIGTTIVCFQKHNYKMIELFVPANTSFLLTLLLVPIEFISYISKPISLGVRLFINLMAGHCLLKVIVGFSLKMMLSLDAVLPIFHILPLIILVLLVGLELGVALIQAYVFTVLTCIYLSDSINLH</sequence>
<dbReference type="RefSeq" id="YP_009495443.1">
    <property type="nucleotide sequence ID" value="NC_037987.1"/>
</dbReference>
<dbReference type="GO" id="GO:0045259">
    <property type="term" value="C:proton-transporting ATP synthase complex"/>
    <property type="evidence" value="ECO:0007669"/>
    <property type="project" value="UniProtKB-KW"/>
</dbReference>
<dbReference type="GO" id="GO:0005743">
    <property type="term" value="C:mitochondrial inner membrane"/>
    <property type="evidence" value="ECO:0007669"/>
    <property type="project" value="UniProtKB-SubCell"/>
</dbReference>
<keyword evidence="5 12" id="KW-0812">Transmembrane</keyword>
<evidence type="ECO:0000256" key="3">
    <source>
        <dbReference type="ARBA" id="ARBA00022448"/>
    </source>
</evidence>
<geneLocation type="mitochondrion" evidence="13"/>
<feature type="transmembrane region" description="Helical" evidence="12">
    <location>
        <begin position="30"/>
        <end position="48"/>
    </location>
</feature>
<gene>
    <name evidence="13" type="primary">atp6</name>
</gene>
<keyword evidence="8" id="KW-0406">Ion transport</keyword>
<dbReference type="AlphaFoldDB" id="A0A2U9GHX1"/>
<dbReference type="SUPFAM" id="SSF81336">
    <property type="entry name" value="F1F0 ATP synthase subunit A"/>
    <property type="match status" value="1"/>
</dbReference>
<dbReference type="InterPro" id="IPR035908">
    <property type="entry name" value="F0_ATP_A_sf"/>
</dbReference>
<protein>
    <recommendedName>
        <fullName evidence="11">ATP synthase subunit a</fullName>
    </recommendedName>
</protein>
<evidence type="ECO:0000256" key="11">
    <source>
        <dbReference type="RuleBase" id="RU004450"/>
    </source>
</evidence>
<dbReference type="NCBIfam" id="TIGR01131">
    <property type="entry name" value="ATP_synt_6_or_A"/>
    <property type="match status" value="1"/>
</dbReference>
<name>A0A2U9GHX1_9STRA</name>
<comment type="similarity">
    <text evidence="2">Belongs to the ATPase A chain family.</text>
</comment>
<dbReference type="PANTHER" id="PTHR11410">
    <property type="entry name" value="ATP SYNTHASE SUBUNIT A"/>
    <property type="match status" value="1"/>
</dbReference>
<feature type="transmembrane region" description="Helical" evidence="12">
    <location>
        <begin position="157"/>
        <end position="178"/>
    </location>
</feature>
<keyword evidence="3" id="KW-0813">Transport</keyword>
<accession>A0A2U9GHX1</accession>
<keyword evidence="10" id="KW-0066">ATP synthesis</keyword>
<dbReference type="Pfam" id="PF00119">
    <property type="entry name" value="ATP-synt_A"/>
    <property type="match status" value="1"/>
</dbReference>
<dbReference type="PRINTS" id="PR00123">
    <property type="entry name" value="ATPASEA"/>
</dbReference>
<dbReference type="HAMAP" id="MF_01393">
    <property type="entry name" value="ATP_synth_a_bact"/>
    <property type="match status" value="1"/>
</dbReference>
<dbReference type="GO" id="GO:0046933">
    <property type="term" value="F:proton-transporting ATP synthase activity, rotational mechanism"/>
    <property type="evidence" value="ECO:0007669"/>
    <property type="project" value="TreeGrafter"/>
</dbReference>
<feature type="transmembrane region" description="Helical" evidence="12">
    <location>
        <begin position="126"/>
        <end position="145"/>
    </location>
</feature>
<evidence type="ECO:0000256" key="6">
    <source>
        <dbReference type="ARBA" id="ARBA00022781"/>
    </source>
</evidence>
<reference evidence="13" key="1">
    <citation type="journal article" date="2018" name="Genome Biol. Evol.">
        <title>Recurrent loss, horizontal transfer, and the obscure origins of mitochondrial introns in diatoms (Bacillariophyta).</title>
        <authorList>
            <person name="Guillory W.X."/>
            <person name="Onyshchenko A."/>
            <person name="Ruck E.C."/>
            <person name="Parks M."/>
            <person name="Nakov T."/>
            <person name="Wickett N.J."/>
            <person name="Alverson A.J."/>
        </authorList>
    </citation>
    <scope>NUCLEOTIDE SEQUENCE</scope>
    <source>
        <strain evidence="13">UTEX FD354</strain>
    </source>
</reference>
<keyword evidence="4" id="KW-0138">CF(0)</keyword>
<keyword evidence="7 12" id="KW-1133">Transmembrane helix</keyword>
<feature type="transmembrane region" description="Helical" evidence="12">
    <location>
        <begin position="96"/>
        <end position="120"/>
    </location>
</feature>
<evidence type="ECO:0000256" key="5">
    <source>
        <dbReference type="ARBA" id="ARBA00022692"/>
    </source>
</evidence>
<evidence type="ECO:0000256" key="1">
    <source>
        <dbReference type="ARBA" id="ARBA00004448"/>
    </source>
</evidence>
<evidence type="ECO:0000313" key="13">
    <source>
        <dbReference type="EMBL" id="AWQ64090.1"/>
    </source>
</evidence>
<keyword evidence="13" id="KW-0496">Mitochondrion</keyword>
<evidence type="ECO:0000256" key="4">
    <source>
        <dbReference type="ARBA" id="ARBA00022547"/>
    </source>
</evidence>
<feature type="transmembrane region" description="Helical" evidence="12">
    <location>
        <begin position="68"/>
        <end position="84"/>
    </location>
</feature>
<evidence type="ECO:0000256" key="7">
    <source>
        <dbReference type="ARBA" id="ARBA00022989"/>
    </source>
</evidence>
<evidence type="ECO:0000256" key="9">
    <source>
        <dbReference type="ARBA" id="ARBA00023136"/>
    </source>
</evidence>
<proteinExistence type="inferred from homology"/>
<feature type="transmembrane region" description="Helical" evidence="12">
    <location>
        <begin position="184"/>
        <end position="203"/>
    </location>
</feature>
<evidence type="ECO:0000256" key="8">
    <source>
        <dbReference type="ARBA" id="ARBA00023065"/>
    </source>
</evidence>
<organism evidence="13">
    <name type="scientific">Eunotia naegelii</name>
    <dbReference type="NCBI Taxonomy" id="1458866"/>
    <lineage>
        <taxon>Eukaryota</taxon>
        <taxon>Sar</taxon>
        <taxon>Stramenopiles</taxon>
        <taxon>Ochrophyta</taxon>
        <taxon>Bacillariophyta</taxon>
        <taxon>Bacillariophyceae</taxon>
        <taxon>Eunotiophycidae</taxon>
        <taxon>Eunotiales</taxon>
        <taxon>Eunotiaceae</taxon>
        <taxon>Eunotia</taxon>
    </lineage>
</organism>
<dbReference type="Gene3D" id="1.20.120.220">
    <property type="entry name" value="ATP synthase, F0 complex, subunit A"/>
    <property type="match status" value="1"/>
</dbReference>
<evidence type="ECO:0000256" key="12">
    <source>
        <dbReference type="SAM" id="Phobius"/>
    </source>
</evidence>
<dbReference type="PANTHER" id="PTHR11410:SF0">
    <property type="entry name" value="ATP SYNTHASE SUBUNIT A"/>
    <property type="match status" value="1"/>
</dbReference>
<dbReference type="NCBIfam" id="NF004482">
    <property type="entry name" value="PRK05815.2-4"/>
    <property type="match status" value="1"/>
</dbReference>
<dbReference type="InterPro" id="IPR000568">
    <property type="entry name" value="ATP_synth_F0_asu"/>
</dbReference>